<protein>
    <submittedName>
        <fullName evidence="2">Uncharacterized protein</fullName>
    </submittedName>
</protein>
<keyword evidence="1" id="KW-0472">Membrane</keyword>
<name>A0AAX6BTJ4_PRIMG</name>
<evidence type="ECO:0000313" key="2">
    <source>
        <dbReference type="EMBL" id="GMG76999.1"/>
    </source>
</evidence>
<dbReference type="RefSeq" id="WP_310876718.1">
    <property type="nucleotide sequence ID" value="NZ_BSYK01000006.1"/>
</dbReference>
<reference evidence="2" key="1">
    <citation type="journal article" date="2024" name="Appl Microbiol">
        <title>Effect of kuratsuki Bacillus and Priestia on Taste of Sake.</title>
        <authorList>
            <person name="Kobayashi K."/>
            <person name="Nishida H."/>
        </authorList>
    </citation>
    <scope>NUCLEOTIDE SEQUENCE</scope>
    <source>
        <strain evidence="2">B-12</strain>
    </source>
</reference>
<gene>
    <name evidence="2" type="ORF">ShirakiTB12_54680</name>
</gene>
<feature type="transmembrane region" description="Helical" evidence="1">
    <location>
        <begin position="9"/>
        <end position="27"/>
    </location>
</feature>
<sequence length="64" mass="7358">MIKSVKGQFIFSIITTFCFILIVLSYVDFIEKARFSGMVFFSTMIISAYNTGTLAEKYIKLNKK</sequence>
<proteinExistence type="predicted"/>
<comment type="caution">
    <text evidence="2">The sequence shown here is derived from an EMBL/GenBank/DDBJ whole genome shotgun (WGS) entry which is preliminary data.</text>
</comment>
<feature type="transmembrane region" description="Helical" evidence="1">
    <location>
        <begin position="33"/>
        <end position="55"/>
    </location>
</feature>
<dbReference type="EMBL" id="BSYK01000006">
    <property type="protein sequence ID" value="GMG76999.1"/>
    <property type="molecule type" value="Genomic_DNA"/>
</dbReference>
<keyword evidence="1" id="KW-1133">Transmembrane helix</keyword>
<evidence type="ECO:0000256" key="1">
    <source>
        <dbReference type="SAM" id="Phobius"/>
    </source>
</evidence>
<accession>A0AAX6BTJ4</accession>
<keyword evidence="1" id="KW-0812">Transmembrane</keyword>
<evidence type="ECO:0000313" key="3">
    <source>
        <dbReference type="Proteomes" id="UP001165240"/>
    </source>
</evidence>
<organism evidence="2 3">
    <name type="scientific">Priestia megaterium</name>
    <name type="common">Bacillus megaterium</name>
    <dbReference type="NCBI Taxonomy" id="1404"/>
    <lineage>
        <taxon>Bacteria</taxon>
        <taxon>Bacillati</taxon>
        <taxon>Bacillota</taxon>
        <taxon>Bacilli</taxon>
        <taxon>Bacillales</taxon>
        <taxon>Bacillaceae</taxon>
        <taxon>Priestia</taxon>
    </lineage>
</organism>
<dbReference type="Proteomes" id="UP001165240">
    <property type="component" value="Unassembled WGS sequence"/>
</dbReference>
<dbReference type="AlphaFoldDB" id="A0AAX6BTJ4"/>